<evidence type="ECO:0000256" key="10">
    <source>
        <dbReference type="SAM" id="SignalP"/>
    </source>
</evidence>
<dbReference type="AlphaFoldDB" id="F3QL58"/>
<dbReference type="SUPFAM" id="SSF55874">
    <property type="entry name" value="ATPase domain of HSP90 chaperone/DNA topoisomerase II/histidine kinase"/>
    <property type="match status" value="1"/>
</dbReference>
<evidence type="ECO:0000256" key="9">
    <source>
        <dbReference type="SAM" id="Phobius"/>
    </source>
</evidence>
<evidence type="ECO:0000256" key="2">
    <source>
        <dbReference type="ARBA" id="ARBA00012438"/>
    </source>
</evidence>
<proteinExistence type="predicted"/>
<dbReference type="InterPro" id="IPR004358">
    <property type="entry name" value="Sig_transdc_His_kin-like_C"/>
</dbReference>
<dbReference type="EC" id="2.7.13.3" evidence="2"/>
<feature type="domain" description="Histidine kinase" evidence="11">
    <location>
        <begin position="376"/>
        <end position="588"/>
    </location>
</feature>
<dbReference type="HOGENOM" id="CLU_011260_2_0_4"/>
<keyword evidence="5" id="KW-0547">Nucleotide-binding</keyword>
<dbReference type="InterPro" id="IPR003661">
    <property type="entry name" value="HisK_dim/P_dom"/>
</dbReference>
<keyword evidence="10" id="KW-0732">Signal</keyword>
<dbReference type="GO" id="GO:0005524">
    <property type="term" value="F:ATP binding"/>
    <property type="evidence" value="ECO:0007669"/>
    <property type="project" value="UniProtKB-KW"/>
</dbReference>
<dbReference type="PANTHER" id="PTHR43065">
    <property type="entry name" value="SENSOR HISTIDINE KINASE"/>
    <property type="match status" value="1"/>
</dbReference>
<dbReference type="Pfam" id="PF02518">
    <property type="entry name" value="HATPase_c"/>
    <property type="match status" value="1"/>
</dbReference>
<keyword evidence="13" id="KW-1185">Reference proteome</keyword>
<evidence type="ECO:0000256" key="3">
    <source>
        <dbReference type="ARBA" id="ARBA00022553"/>
    </source>
</evidence>
<dbReference type="SUPFAM" id="SSF47384">
    <property type="entry name" value="Homodimeric domain of signal transducing histidine kinase"/>
    <property type="match status" value="1"/>
</dbReference>
<feature type="transmembrane region" description="Helical" evidence="9">
    <location>
        <begin position="308"/>
        <end position="327"/>
    </location>
</feature>
<dbReference type="SUPFAM" id="SSF53850">
    <property type="entry name" value="Periplasmic binding protein-like II"/>
    <property type="match status" value="1"/>
</dbReference>
<comment type="caution">
    <text evidence="12">The sequence shown here is derived from an EMBL/GenBank/DDBJ whole genome shotgun (WGS) entry which is preliminary data.</text>
</comment>
<dbReference type="CDD" id="cd00082">
    <property type="entry name" value="HisKA"/>
    <property type="match status" value="1"/>
</dbReference>
<dbReference type="Gene3D" id="3.30.565.10">
    <property type="entry name" value="Histidine kinase-like ATPase, C-terminal domain"/>
    <property type="match status" value="1"/>
</dbReference>
<name>F3QL58_9BURK</name>
<evidence type="ECO:0000256" key="7">
    <source>
        <dbReference type="ARBA" id="ARBA00022840"/>
    </source>
</evidence>
<keyword evidence="3" id="KW-0597">Phosphoprotein</keyword>
<protein>
    <recommendedName>
        <fullName evidence="2">histidine kinase</fullName>
        <ecNumber evidence="2">2.7.13.3</ecNumber>
    </recommendedName>
</protein>
<evidence type="ECO:0000256" key="8">
    <source>
        <dbReference type="ARBA" id="ARBA00023012"/>
    </source>
</evidence>
<sequence>MSFLTRSKRLILTLSLSAIIPCAQASNDTITLGVSSRVPNVNEDLILKTERVLTDHFGPKNFRIVHYSLDGLVEAIKEGEVDIFLSSAGLYRRMSSEGVRDLVALASPRFPDPNHSEGTAFIVRNDRTDLQSIKDLKGKILAANSPTGFSGYQIGLYEIFKAGYDPERFFSKTIFTGEREKMKGVVQAVLDGKADVGFLRLCYFEDMIDPKETDPNQLRIIGDRKKELNCSHSTDLYPSWTISTTRHISPEKAKEVLQVLLAISPTEKGAFWGLASNYHGVDSLFKDLKLGPWYYLREWTVNRFLSTYWPFLALFLLCIFGLIAHGFRTEILVRRKTEELELAHKSQTQLLQRAKSASERLDSLQKMGAIGQMSSIISHELRQPLATIQMYTRGGLRVIEGLENTKENSKIVSAFSLIDKQCVKMESIIEKVRSYAKQKKTKHELIDAAEIAKIAVENFETSKNGSVKVKTEFQTGSFVWADSLELELVIVNLLRNASEAQGNVSEPIRISVTWADNKVEISISDKGRNLSEEEFEKLKVPLTSTKENGMGLGLTIVKTIVEAHQGKICFKRNSDVGLTVTVSFPLAKDGFACQTQK</sequence>
<keyword evidence="7" id="KW-0067">ATP-binding</keyword>
<evidence type="ECO:0000313" key="13">
    <source>
        <dbReference type="Proteomes" id="UP000005156"/>
    </source>
</evidence>
<keyword evidence="9" id="KW-0812">Transmembrane</keyword>
<dbReference type="EMBL" id="AFBP01000050">
    <property type="protein sequence ID" value="EGG53813.1"/>
    <property type="molecule type" value="Genomic_DNA"/>
</dbReference>
<dbReference type="InterPro" id="IPR036097">
    <property type="entry name" value="HisK_dim/P_sf"/>
</dbReference>
<evidence type="ECO:0000259" key="11">
    <source>
        <dbReference type="PROSITE" id="PS50109"/>
    </source>
</evidence>
<feature type="signal peptide" evidence="10">
    <location>
        <begin position="1"/>
        <end position="25"/>
    </location>
</feature>
<dbReference type="Proteomes" id="UP000005156">
    <property type="component" value="Unassembled WGS sequence"/>
</dbReference>
<dbReference type="GO" id="GO:0000155">
    <property type="term" value="F:phosphorelay sensor kinase activity"/>
    <property type="evidence" value="ECO:0007669"/>
    <property type="project" value="InterPro"/>
</dbReference>
<comment type="catalytic activity">
    <reaction evidence="1">
        <text>ATP + protein L-histidine = ADP + protein N-phospho-L-histidine.</text>
        <dbReference type="EC" id="2.7.13.3"/>
    </reaction>
</comment>
<dbReference type="PANTHER" id="PTHR43065:SF10">
    <property type="entry name" value="PEROXIDE STRESS-ACTIVATED HISTIDINE KINASE MAK3"/>
    <property type="match status" value="1"/>
</dbReference>
<feature type="chain" id="PRO_5003300404" description="histidine kinase" evidence="10">
    <location>
        <begin position="26"/>
        <end position="597"/>
    </location>
</feature>
<evidence type="ECO:0000256" key="4">
    <source>
        <dbReference type="ARBA" id="ARBA00022679"/>
    </source>
</evidence>
<dbReference type="InterPro" id="IPR003594">
    <property type="entry name" value="HATPase_dom"/>
</dbReference>
<keyword evidence="9" id="KW-0472">Membrane</keyword>
<evidence type="ECO:0000313" key="12">
    <source>
        <dbReference type="EMBL" id="EGG53813.1"/>
    </source>
</evidence>
<evidence type="ECO:0000256" key="6">
    <source>
        <dbReference type="ARBA" id="ARBA00022777"/>
    </source>
</evidence>
<dbReference type="InterPro" id="IPR036890">
    <property type="entry name" value="HATPase_C_sf"/>
</dbReference>
<keyword evidence="4" id="KW-0808">Transferase</keyword>
<dbReference type="eggNOG" id="COG4191">
    <property type="taxonomic scope" value="Bacteria"/>
</dbReference>
<dbReference type="InterPro" id="IPR005467">
    <property type="entry name" value="His_kinase_dom"/>
</dbReference>
<reference evidence="12 13" key="1">
    <citation type="submission" date="2011-02" db="EMBL/GenBank/DDBJ databases">
        <authorList>
            <person name="Weinstock G."/>
            <person name="Sodergren E."/>
            <person name="Clifton S."/>
            <person name="Fulton L."/>
            <person name="Fulton B."/>
            <person name="Courtney L."/>
            <person name="Fronick C."/>
            <person name="Harrison M."/>
            <person name="Strong C."/>
            <person name="Farmer C."/>
            <person name="Delahaunty K."/>
            <person name="Markovic C."/>
            <person name="Hall O."/>
            <person name="Minx P."/>
            <person name="Tomlinson C."/>
            <person name="Mitreva M."/>
            <person name="Hou S."/>
            <person name="Chen J."/>
            <person name="Wollam A."/>
            <person name="Pepin K.H."/>
            <person name="Johnson M."/>
            <person name="Bhonagiri V."/>
            <person name="Zhang X."/>
            <person name="Suruliraj S."/>
            <person name="Warren W."/>
            <person name="Chinwalla A."/>
            <person name="Mardis E.R."/>
            <person name="Wilson R.K."/>
        </authorList>
    </citation>
    <scope>NUCLEOTIDE SEQUENCE [LARGE SCALE GENOMIC DNA]</scope>
    <source>
        <strain evidence="12 13">YIT 11859</strain>
    </source>
</reference>
<dbReference type="PRINTS" id="PR00344">
    <property type="entry name" value="BCTRLSENSOR"/>
</dbReference>
<dbReference type="eggNOG" id="COG0715">
    <property type="taxonomic scope" value="Bacteria"/>
</dbReference>
<dbReference type="SMART" id="SM00388">
    <property type="entry name" value="HisKA"/>
    <property type="match status" value="1"/>
</dbReference>
<dbReference type="SMART" id="SM00387">
    <property type="entry name" value="HATPase_c"/>
    <property type="match status" value="1"/>
</dbReference>
<dbReference type="Gene3D" id="3.40.190.10">
    <property type="entry name" value="Periplasmic binding protein-like II"/>
    <property type="match status" value="1"/>
</dbReference>
<dbReference type="PROSITE" id="PS50109">
    <property type="entry name" value="HIS_KIN"/>
    <property type="match status" value="1"/>
</dbReference>
<dbReference type="Pfam" id="PF12974">
    <property type="entry name" value="Phosphonate-bd"/>
    <property type="match status" value="1"/>
</dbReference>
<dbReference type="Pfam" id="PF00512">
    <property type="entry name" value="HisKA"/>
    <property type="match status" value="1"/>
</dbReference>
<organism evidence="12 13">
    <name type="scientific">Parasutterella excrementihominis YIT 11859</name>
    <dbReference type="NCBI Taxonomy" id="762966"/>
    <lineage>
        <taxon>Bacteria</taxon>
        <taxon>Pseudomonadati</taxon>
        <taxon>Pseudomonadota</taxon>
        <taxon>Betaproteobacteria</taxon>
        <taxon>Burkholderiales</taxon>
        <taxon>Sutterellaceae</taxon>
        <taxon>Parasutterella</taxon>
    </lineage>
</organism>
<evidence type="ECO:0000256" key="5">
    <source>
        <dbReference type="ARBA" id="ARBA00022741"/>
    </source>
</evidence>
<dbReference type="Gene3D" id="1.10.287.130">
    <property type="match status" value="1"/>
</dbReference>
<evidence type="ECO:0000256" key="1">
    <source>
        <dbReference type="ARBA" id="ARBA00000085"/>
    </source>
</evidence>
<keyword evidence="9" id="KW-1133">Transmembrane helix</keyword>
<keyword evidence="6 12" id="KW-0418">Kinase</keyword>
<accession>F3QL58</accession>
<keyword evidence="8" id="KW-0902">Two-component regulatory system</keyword>
<gene>
    <name evidence="12" type="ORF">HMPREF9439_01675</name>
</gene>